<proteinExistence type="predicted"/>
<evidence type="ECO:0008006" key="3">
    <source>
        <dbReference type="Google" id="ProtNLM"/>
    </source>
</evidence>
<name>A0A2A2G8G8_9BACT</name>
<organism evidence="1 2">
    <name type="scientific">Fodinibius salipaludis</name>
    <dbReference type="NCBI Taxonomy" id="2032627"/>
    <lineage>
        <taxon>Bacteria</taxon>
        <taxon>Pseudomonadati</taxon>
        <taxon>Balneolota</taxon>
        <taxon>Balneolia</taxon>
        <taxon>Balneolales</taxon>
        <taxon>Balneolaceae</taxon>
        <taxon>Fodinibius</taxon>
    </lineage>
</organism>
<sequence>MDINFVSRTDIKNSKKSSSKYKPLLDAVKKLESGGKALEVSFEDEKELNSMRNVVYGYNRDAGENIKSSKHPDKNVVFFYKKEEEE</sequence>
<evidence type="ECO:0000313" key="1">
    <source>
        <dbReference type="EMBL" id="PAU93135.1"/>
    </source>
</evidence>
<evidence type="ECO:0000313" key="2">
    <source>
        <dbReference type="Proteomes" id="UP000218831"/>
    </source>
</evidence>
<gene>
    <name evidence="1" type="ORF">CK503_13290</name>
</gene>
<dbReference type="AlphaFoldDB" id="A0A2A2G8G8"/>
<accession>A0A2A2G8G8</accession>
<dbReference type="RefSeq" id="WP_095607318.1">
    <property type="nucleotide sequence ID" value="NZ_NSKE01000010.1"/>
</dbReference>
<protein>
    <recommendedName>
        <fullName evidence="3">R3H domain-containing protein</fullName>
    </recommendedName>
</protein>
<comment type="caution">
    <text evidence="1">The sequence shown here is derived from an EMBL/GenBank/DDBJ whole genome shotgun (WGS) entry which is preliminary data.</text>
</comment>
<dbReference type="OrthoDB" id="1525048at2"/>
<keyword evidence="2" id="KW-1185">Reference proteome</keyword>
<dbReference type="Proteomes" id="UP000218831">
    <property type="component" value="Unassembled WGS sequence"/>
</dbReference>
<dbReference type="EMBL" id="NSKE01000010">
    <property type="protein sequence ID" value="PAU93135.1"/>
    <property type="molecule type" value="Genomic_DNA"/>
</dbReference>
<reference evidence="1 2" key="1">
    <citation type="submission" date="2017-08" db="EMBL/GenBank/DDBJ databases">
        <title>Aliifodinibius alkalisoli sp. nov., isolated from saline alkaline soil.</title>
        <authorList>
            <person name="Liu D."/>
            <person name="Zhang G."/>
        </authorList>
    </citation>
    <scope>NUCLEOTIDE SEQUENCE [LARGE SCALE GENOMIC DNA]</scope>
    <source>
        <strain evidence="1 2">WN023</strain>
    </source>
</reference>